<dbReference type="EMBL" id="BQKI01000001">
    <property type="protein sequence ID" value="GJM86675.1"/>
    <property type="molecule type" value="Genomic_DNA"/>
</dbReference>
<evidence type="ECO:0000313" key="2">
    <source>
        <dbReference type="Proteomes" id="UP001054889"/>
    </source>
</evidence>
<accession>A0AAV5BLX9</accession>
<protein>
    <submittedName>
        <fullName evidence="1">Uncharacterized protein</fullName>
    </submittedName>
</protein>
<keyword evidence="2" id="KW-1185">Reference proteome</keyword>
<reference evidence="1" key="2">
    <citation type="submission" date="2021-12" db="EMBL/GenBank/DDBJ databases">
        <title>Resequencing data analysis of finger millet.</title>
        <authorList>
            <person name="Hatakeyama M."/>
            <person name="Aluri S."/>
            <person name="Balachadran M.T."/>
            <person name="Sivarajan S.R."/>
            <person name="Poveda L."/>
            <person name="Shimizu-Inatsugi R."/>
            <person name="Schlapbach R."/>
            <person name="Sreeman S.M."/>
            <person name="Shimizu K.K."/>
        </authorList>
    </citation>
    <scope>NUCLEOTIDE SEQUENCE</scope>
</reference>
<name>A0AAV5BLX9_ELECO</name>
<gene>
    <name evidence="1" type="primary">ga02559</name>
    <name evidence="1" type="ORF">PR202_ga02559</name>
</gene>
<reference evidence="1" key="1">
    <citation type="journal article" date="2018" name="DNA Res.">
        <title>Multiple hybrid de novo genome assembly of finger millet, an orphan allotetraploid crop.</title>
        <authorList>
            <person name="Hatakeyama M."/>
            <person name="Aluri S."/>
            <person name="Balachadran M.T."/>
            <person name="Sivarajan S.R."/>
            <person name="Patrignani A."/>
            <person name="Gruter S."/>
            <person name="Poveda L."/>
            <person name="Shimizu-Inatsugi R."/>
            <person name="Baeten J."/>
            <person name="Francoijs K.J."/>
            <person name="Nataraja K.N."/>
            <person name="Reddy Y.A.N."/>
            <person name="Phadnis S."/>
            <person name="Ravikumar R.L."/>
            <person name="Schlapbach R."/>
            <person name="Sreeman S.M."/>
            <person name="Shimizu K.K."/>
        </authorList>
    </citation>
    <scope>NUCLEOTIDE SEQUENCE</scope>
</reference>
<proteinExistence type="predicted"/>
<evidence type="ECO:0000313" key="1">
    <source>
        <dbReference type="EMBL" id="GJM86675.1"/>
    </source>
</evidence>
<dbReference type="Proteomes" id="UP001054889">
    <property type="component" value="Unassembled WGS sequence"/>
</dbReference>
<comment type="caution">
    <text evidence="1">The sequence shown here is derived from an EMBL/GenBank/DDBJ whole genome shotgun (WGS) entry which is preliminary data.</text>
</comment>
<dbReference type="PANTHER" id="PTHR43991">
    <property type="entry name" value="WD REPEAT PROTEIN (AFU_ORTHOLOGUE AFUA_8G05640)-RELATED"/>
    <property type="match status" value="1"/>
</dbReference>
<dbReference type="PANTHER" id="PTHR43991:SF38">
    <property type="entry name" value="OS02G0721600 PROTEIN"/>
    <property type="match status" value="1"/>
</dbReference>
<sequence length="104" mass="11968">MQHLDREGISFCCRTTYDDNAITNAVEIFNTSSFAFTLSGAVHFIASNNDSGVRDYDMERFQLCKHFQFEWPVNQLRSGSKQHLMMASKILVEEKMEEIARGPQ</sequence>
<organism evidence="1 2">
    <name type="scientific">Eleusine coracana subsp. coracana</name>
    <dbReference type="NCBI Taxonomy" id="191504"/>
    <lineage>
        <taxon>Eukaryota</taxon>
        <taxon>Viridiplantae</taxon>
        <taxon>Streptophyta</taxon>
        <taxon>Embryophyta</taxon>
        <taxon>Tracheophyta</taxon>
        <taxon>Spermatophyta</taxon>
        <taxon>Magnoliopsida</taxon>
        <taxon>Liliopsida</taxon>
        <taxon>Poales</taxon>
        <taxon>Poaceae</taxon>
        <taxon>PACMAD clade</taxon>
        <taxon>Chloridoideae</taxon>
        <taxon>Cynodonteae</taxon>
        <taxon>Eleusininae</taxon>
        <taxon>Eleusine</taxon>
    </lineage>
</organism>
<dbReference type="AlphaFoldDB" id="A0AAV5BLX9"/>